<dbReference type="Gene3D" id="3.30.420.10">
    <property type="entry name" value="Ribonuclease H-like superfamily/Ribonuclease H"/>
    <property type="match status" value="1"/>
</dbReference>
<dbReference type="SUPFAM" id="SSF53098">
    <property type="entry name" value="Ribonuclease H-like"/>
    <property type="match status" value="1"/>
</dbReference>
<reference evidence="1" key="1">
    <citation type="submission" date="2019-08" db="EMBL/GenBank/DDBJ databases">
        <authorList>
            <person name="Kucharzyk K."/>
            <person name="Murdoch R.W."/>
            <person name="Higgins S."/>
            <person name="Loffler F."/>
        </authorList>
    </citation>
    <scope>NUCLEOTIDE SEQUENCE</scope>
</reference>
<dbReference type="AlphaFoldDB" id="A0A644XJK6"/>
<dbReference type="EMBL" id="VSSQ01002595">
    <property type="protein sequence ID" value="MPM16355.1"/>
    <property type="molecule type" value="Genomic_DNA"/>
</dbReference>
<comment type="caution">
    <text evidence="1">The sequence shown here is derived from an EMBL/GenBank/DDBJ whole genome shotgun (WGS) entry which is preliminary data.</text>
</comment>
<organism evidence="1">
    <name type="scientific">bioreactor metagenome</name>
    <dbReference type="NCBI Taxonomy" id="1076179"/>
    <lineage>
        <taxon>unclassified sequences</taxon>
        <taxon>metagenomes</taxon>
        <taxon>ecological metagenomes</taxon>
    </lineage>
</organism>
<sequence>MKCLNCGCASHHYLCDACTTADVLDKIFNEIRFYKPEICENPYLSEYASRLTEKYAERDIIPDILARFDFEVSTYYYCQYFRMRRDSRFEEAAVAYLQTHELANIRTQNVLYDLIESYIPNDFIKPKKWCEIVNESDCLCCELYAVAAKYFAMIGEYDVADAVADKGMAICKDSNSSTFLFYSPENMISRLEKQKEDTNRYRTKKPYWPATEERRRAVAMFYDENGIKYPRIENRPAKIPENEFAPISECFEDKLTDYCTFWCSDVFSLSVAKCIYQIGSVKVCDNKVTDTFESFIRPWDARSNARKAAAKEAGVPLEVIESAEDVDLVMPEFFAFVGDDVLVSTGALGNQAKLISRAARYAGIKEIKNEFYDILDLAADTSADFDLANNTREYLLSHFSIAEGKTALEKAQVSKQLYDALMSYGG</sequence>
<proteinExistence type="predicted"/>
<dbReference type="GO" id="GO:0003676">
    <property type="term" value="F:nucleic acid binding"/>
    <property type="evidence" value="ECO:0007669"/>
    <property type="project" value="InterPro"/>
</dbReference>
<name>A0A644XJK6_9ZZZZ</name>
<protein>
    <submittedName>
        <fullName evidence="1">Uncharacterized protein</fullName>
    </submittedName>
</protein>
<accession>A0A644XJK6</accession>
<evidence type="ECO:0000313" key="1">
    <source>
        <dbReference type="EMBL" id="MPM16355.1"/>
    </source>
</evidence>
<gene>
    <name evidence="1" type="ORF">SDC9_62733</name>
</gene>
<dbReference type="InterPro" id="IPR012337">
    <property type="entry name" value="RNaseH-like_sf"/>
</dbReference>
<dbReference type="InterPro" id="IPR036397">
    <property type="entry name" value="RNaseH_sf"/>
</dbReference>